<dbReference type="InterPro" id="IPR051356">
    <property type="entry name" value="SOX/SOX-like_TF"/>
</dbReference>
<dbReference type="PROSITE" id="PS50118">
    <property type="entry name" value="HMG_BOX_2"/>
    <property type="match status" value="1"/>
</dbReference>
<evidence type="ECO:0000256" key="2">
    <source>
        <dbReference type="ARBA" id="ARBA00023125"/>
    </source>
</evidence>
<feature type="domain" description="HMG box" evidence="7">
    <location>
        <begin position="367"/>
        <end position="435"/>
    </location>
</feature>
<feature type="region of interest" description="Disordered" evidence="6">
    <location>
        <begin position="312"/>
        <end position="367"/>
    </location>
</feature>
<dbReference type="EMBL" id="MK945600">
    <property type="protein sequence ID" value="QGZ10488.1"/>
    <property type="molecule type" value="mRNA"/>
</dbReference>
<gene>
    <name evidence="8" type="primary">sox5</name>
</gene>
<proteinExistence type="evidence at transcript level"/>
<dbReference type="GO" id="GO:0045165">
    <property type="term" value="P:cell fate commitment"/>
    <property type="evidence" value="ECO:0007669"/>
    <property type="project" value="TreeGrafter"/>
</dbReference>
<dbReference type="Gene3D" id="1.10.30.10">
    <property type="entry name" value="High mobility group box domain"/>
    <property type="match status" value="1"/>
</dbReference>
<dbReference type="GO" id="GO:0005634">
    <property type="term" value="C:nucleus"/>
    <property type="evidence" value="ECO:0007669"/>
    <property type="project" value="UniProtKB-UniRule"/>
</dbReference>
<feature type="compositionally biased region" description="Low complexity" evidence="6">
    <location>
        <begin position="312"/>
        <end position="323"/>
    </location>
</feature>
<feature type="region of interest" description="Disordered" evidence="6">
    <location>
        <begin position="463"/>
        <end position="485"/>
    </location>
</feature>
<protein>
    <submittedName>
        <fullName evidence="8">SRY-related HMG box 5</fullName>
    </submittedName>
</protein>
<dbReference type="InterPro" id="IPR036910">
    <property type="entry name" value="HMG_box_dom_sf"/>
</dbReference>
<accession>A0A6B9IVB1</accession>
<dbReference type="FunFam" id="1.10.30.10:FF:000003">
    <property type="entry name" value="Putative transcription factor SOX-6"/>
    <property type="match status" value="1"/>
</dbReference>
<evidence type="ECO:0000256" key="3">
    <source>
        <dbReference type="ARBA" id="ARBA00023163"/>
    </source>
</evidence>
<dbReference type="PANTHER" id="PTHR45789:SF2">
    <property type="entry name" value="FI18025P1"/>
    <property type="match status" value="1"/>
</dbReference>
<dbReference type="SUPFAM" id="SSF47095">
    <property type="entry name" value="HMG-box"/>
    <property type="match status" value="1"/>
</dbReference>
<feature type="DNA-binding region" description="HMG box" evidence="5">
    <location>
        <begin position="367"/>
        <end position="435"/>
    </location>
</feature>
<keyword evidence="1" id="KW-0805">Transcription regulation</keyword>
<name>A0A6B9IVB1_DUGJA</name>
<evidence type="ECO:0000256" key="5">
    <source>
        <dbReference type="PROSITE-ProRule" id="PRU00267"/>
    </source>
</evidence>
<feature type="region of interest" description="Disordered" evidence="6">
    <location>
        <begin position="76"/>
        <end position="100"/>
    </location>
</feature>
<evidence type="ECO:0000313" key="8">
    <source>
        <dbReference type="EMBL" id="QGZ10488.1"/>
    </source>
</evidence>
<dbReference type="Pfam" id="PF00505">
    <property type="entry name" value="HMG_box"/>
    <property type="match status" value="1"/>
</dbReference>
<feature type="compositionally biased region" description="Polar residues" evidence="6">
    <location>
        <begin position="507"/>
        <end position="516"/>
    </location>
</feature>
<dbReference type="PANTHER" id="PTHR45789">
    <property type="entry name" value="FI18025P1"/>
    <property type="match status" value="1"/>
</dbReference>
<dbReference type="GO" id="GO:0000981">
    <property type="term" value="F:DNA-binding transcription factor activity, RNA polymerase II-specific"/>
    <property type="evidence" value="ECO:0007669"/>
    <property type="project" value="TreeGrafter"/>
</dbReference>
<sequence length="620" mass="68498">MICNSTSINPNEIGVFLDSLITGICNIKTELIQKPEEDDTPLNLTQPKSEICNLYLNDNKTIGLNLSLDKSPISESVSSENDIKSPPAAHQTRVNGNGSSCIVQNGKPSITINNISPITTPANITHLVGSIPVTWNTGQAITALLSSSANINNPLTILTRKDCSGNSQINNNTILPSVANNNNNSNILTLSPQLNHLIAAPSIAGCLSTVVTPLTSSGSNSSANGDLASNQMVALSNIISTLNNALAASHHQKQSQPNAQITNINEILINGVVQHRLSAHQINQSLTIPSNNPQINSPTGVIQINPIIDNKSINNDNKSGNSDTNVKCADNDDSQNSNGKMLGARIVRSQRNPDKSDNMSRSSSSHIKRPMNAFMVWAREERRKILKACPDMHNSNISKLLGQKWKSMTAADKQPYYEEQSRLSRQHMEQHPEYRYRPRPKRTCIVDGRRLRISEYKDLMRARKGPEGNRKQPWFTGSDNMTNDPQTQKIVNSILGCNMTSISQEISRSETSSLNEDSMESDDQKLKIDTTEPPVILSCPLNIINNQMEIKIENNNYEEMETDETNSLDTNNVSYSSNTNEIEDNKIQTIEIDGMNFSTDFDRELQENSFNQIEIPIKIE</sequence>
<keyword evidence="3" id="KW-0804">Transcription</keyword>
<dbReference type="CDD" id="cd22042">
    <property type="entry name" value="HMG-box_EGL13-like"/>
    <property type="match status" value="1"/>
</dbReference>
<evidence type="ECO:0000256" key="6">
    <source>
        <dbReference type="SAM" id="MobiDB-lite"/>
    </source>
</evidence>
<evidence type="ECO:0000256" key="4">
    <source>
        <dbReference type="ARBA" id="ARBA00023242"/>
    </source>
</evidence>
<dbReference type="GO" id="GO:0000978">
    <property type="term" value="F:RNA polymerase II cis-regulatory region sequence-specific DNA binding"/>
    <property type="evidence" value="ECO:0007669"/>
    <property type="project" value="TreeGrafter"/>
</dbReference>
<feature type="compositionally biased region" description="Polar residues" evidence="6">
    <location>
        <begin position="475"/>
        <end position="485"/>
    </location>
</feature>
<keyword evidence="4 5" id="KW-0539">Nucleus</keyword>
<feature type="region of interest" description="Disordered" evidence="6">
    <location>
        <begin position="507"/>
        <end position="526"/>
    </location>
</feature>
<reference evidence="8" key="1">
    <citation type="submission" date="2019-05" db="EMBL/GenBank/DDBJ databases">
        <authorList>
            <person name="Dong Z."/>
            <person name="Chen G."/>
        </authorList>
    </citation>
    <scope>NUCLEOTIDE SEQUENCE</scope>
</reference>
<organism evidence="8">
    <name type="scientific">Dugesia japonica</name>
    <name type="common">Planarian</name>
    <dbReference type="NCBI Taxonomy" id="6161"/>
    <lineage>
        <taxon>Eukaryota</taxon>
        <taxon>Metazoa</taxon>
        <taxon>Spiralia</taxon>
        <taxon>Lophotrochozoa</taxon>
        <taxon>Platyhelminthes</taxon>
        <taxon>Rhabditophora</taxon>
        <taxon>Seriata</taxon>
        <taxon>Tricladida</taxon>
        <taxon>Continenticola</taxon>
        <taxon>Geoplanoidea</taxon>
        <taxon>Dugesiidae</taxon>
        <taxon>Dugesia</taxon>
    </lineage>
</organism>
<keyword evidence="2 5" id="KW-0238">DNA-binding</keyword>
<evidence type="ECO:0000259" key="7">
    <source>
        <dbReference type="PROSITE" id="PS50118"/>
    </source>
</evidence>
<dbReference type="InterPro" id="IPR009071">
    <property type="entry name" value="HMG_box_dom"/>
</dbReference>
<dbReference type="SMART" id="SM00398">
    <property type="entry name" value="HMG"/>
    <property type="match status" value="1"/>
</dbReference>
<evidence type="ECO:0000256" key="1">
    <source>
        <dbReference type="ARBA" id="ARBA00023015"/>
    </source>
</evidence>
<dbReference type="AlphaFoldDB" id="A0A6B9IVB1"/>